<dbReference type="OrthoDB" id="2593073at2759"/>
<evidence type="ECO:0000313" key="6">
    <source>
        <dbReference type="Proteomes" id="UP000827284"/>
    </source>
</evidence>
<dbReference type="Gene3D" id="1.20.5.170">
    <property type="match status" value="1"/>
</dbReference>
<feature type="compositionally biased region" description="Basic and acidic residues" evidence="3">
    <location>
        <begin position="84"/>
        <end position="100"/>
    </location>
</feature>
<evidence type="ECO:0000256" key="2">
    <source>
        <dbReference type="ARBA" id="ARBA00023242"/>
    </source>
</evidence>
<feature type="domain" description="BZIP" evidence="4">
    <location>
        <begin position="85"/>
        <end position="142"/>
    </location>
</feature>
<dbReference type="SUPFAM" id="SSF57959">
    <property type="entry name" value="Leucine zipper domain"/>
    <property type="match status" value="1"/>
</dbReference>
<reference evidence="5" key="1">
    <citation type="submission" date="2021-11" db="EMBL/GenBank/DDBJ databases">
        <authorList>
            <person name="Herlambang A."/>
            <person name="Guo Y."/>
            <person name="Takashima Y."/>
            <person name="Nishizawa T."/>
        </authorList>
    </citation>
    <scope>NUCLEOTIDE SEQUENCE</scope>
    <source>
        <strain evidence="5">E1425</strain>
    </source>
</reference>
<dbReference type="GO" id="GO:0000976">
    <property type="term" value="F:transcription cis-regulatory region binding"/>
    <property type="evidence" value="ECO:0007669"/>
    <property type="project" value="InterPro"/>
</dbReference>
<dbReference type="EMBL" id="BQFW01000014">
    <property type="protein sequence ID" value="GJJ78021.1"/>
    <property type="molecule type" value="Genomic_DNA"/>
</dbReference>
<feature type="compositionally biased region" description="Low complexity" evidence="3">
    <location>
        <begin position="435"/>
        <end position="457"/>
    </location>
</feature>
<organism evidence="5 6">
    <name type="scientific">Entomortierella parvispora</name>
    <dbReference type="NCBI Taxonomy" id="205924"/>
    <lineage>
        <taxon>Eukaryota</taxon>
        <taxon>Fungi</taxon>
        <taxon>Fungi incertae sedis</taxon>
        <taxon>Mucoromycota</taxon>
        <taxon>Mortierellomycotina</taxon>
        <taxon>Mortierellomycetes</taxon>
        <taxon>Mortierellales</taxon>
        <taxon>Mortierellaceae</taxon>
        <taxon>Entomortierella</taxon>
    </lineage>
</organism>
<feature type="compositionally biased region" description="Acidic residues" evidence="3">
    <location>
        <begin position="42"/>
        <end position="53"/>
    </location>
</feature>
<proteinExistence type="predicted"/>
<dbReference type="PROSITE" id="PS50217">
    <property type="entry name" value="BZIP"/>
    <property type="match status" value="1"/>
</dbReference>
<dbReference type="CDD" id="cd14688">
    <property type="entry name" value="bZIP_YAP"/>
    <property type="match status" value="1"/>
</dbReference>
<comment type="caution">
    <text evidence="5">The sequence shown here is derived from an EMBL/GenBank/DDBJ whole genome shotgun (WGS) entry which is preliminary data.</text>
</comment>
<dbReference type="InterPro" id="IPR050936">
    <property type="entry name" value="AP-1-like"/>
</dbReference>
<keyword evidence="2" id="KW-0539">Nucleus</keyword>
<evidence type="ECO:0000259" key="4">
    <source>
        <dbReference type="PROSITE" id="PS50217"/>
    </source>
</evidence>
<gene>
    <name evidence="5" type="ORF">EMPS_10380</name>
</gene>
<dbReference type="GO" id="GO:0001228">
    <property type="term" value="F:DNA-binding transcription activator activity, RNA polymerase II-specific"/>
    <property type="evidence" value="ECO:0007669"/>
    <property type="project" value="TreeGrafter"/>
</dbReference>
<dbReference type="InterPro" id="IPR046347">
    <property type="entry name" value="bZIP_sf"/>
</dbReference>
<dbReference type="Proteomes" id="UP000827284">
    <property type="component" value="Unassembled WGS sequence"/>
</dbReference>
<evidence type="ECO:0000256" key="1">
    <source>
        <dbReference type="ARBA" id="ARBA00004123"/>
    </source>
</evidence>
<evidence type="ECO:0000313" key="5">
    <source>
        <dbReference type="EMBL" id="GJJ78021.1"/>
    </source>
</evidence>
<dbReference type="GO" id="GO:0090575">
    <property type="term" value="C:RNA polymerase II transcription regulator complex"/>
    <property type="evidence" value="ECO:0007669"/>
    <property type="project" value="TreeGrafter"/>
</dbReference>
<dbReference type="SMART" id="SM00338">
    <property type="entry name" value="BRLZ"/>
    <property type="match status" value="1"/>
</dbReference>
<comment type="subcellular location">
    <subcellularLocation>
        <location evidence="1">Nucleus</location>
    </subcellularLocation>
</comment>
<feature type="region of interest" description="Disordered" evidence="3">
    <location>
        <begin position="430"/>
        <end position="457"/>
    </location>
</feature>
<dbReference type="PANTHER" id="PTHR40621:SF6">
    <property type="entry name" value="AP-1-LIKE TRANSCRIPTION FACTOR YAP1-RELATED"/>
    <property type="match status" value="1"/>
</dbReference>
<feature type="region of interest" description="Disordered" evidence="3">
    <location>
        <begin position="1"/>
        <end position="100"/>
    </location>
</feature>
<evidence type="ECO:0000256" key="3">
    <source>
        <dbReference type="SAM" id="MobiDB-lite"/>
    </source>
</evidence>
<protein>
    <submittedName>
        <fullName evidence="5">AP-1-like transcription factor</fullName>
    </submittedName>
</protein>
<dbReference type="AlphaFoldDB" id="A0A9P3HK04"/>
<dbReference type="InterPro" id="IPR004827">
    <property type="entry name" value="bZIP"/>
</dbReference>
<dbReference type="PROSITE" id="PS00036">
    <property type="entry name" value="BZIP_BASIC"/>
    <property type="match status" value="1"/>
</dbReference>
<feature type="compositionally biased region" description="Polar residues" evidence="3">
    <location>
        <begin position="29"/>
        <end position="39"/>
    </location>
</feature>
<accession>A0A9P3HK04</accession>
<dbReference type="Pfam" id="PF00170">
    <property type="entry name" value="bZIP_1"/>
    <property type="match status" value="1"/>
</dbReference>
<reference evidence="5" key="2">
    <citation type="journal article" date="2022" name="Microbiol. Resour. Announc.">
        <title>Whole-Genome Sequence of Entomortierella parvispora E1425, a Mucoromycotan Fungus Associated with Burkholderiaceae-Related Endosymbiotic Bacteria.</title>
        <authorList>
            <person name="Herlambang A."/>
            <person name="Guo Y."/>
            <person name="Takashima Y."/>
            <person name="Narisawa K."/>
            <person name="Ohta H."/>
            <person name="Nishizawa T."/>
        </authorList>
    </citation>
    <scope>NUCLEOTIDE SEQUENCE</scope>
    <source>
        <strain evidence="5">E1425</strain>
    </source>
</reference>
<feature type="region of interest" description="Disordered" evidence="3">
    <location>
        <begin position="339"/>
        <end position="359"/>
    </location>
</feature>
<dbReference type="PANTHER" id="PTHR40621">
    <property type="entry name" value="TRANSCRIPTION FACTOR KAPC-RELATED"/>
    <property type="match status" value="1"/>
</dbReference>
<name>A0A9P3HK04_9FUNG</name>
<sequence length="605" mass="67049">MTSTMRHAPQQFRIIQQEFGRKDKRPCPSNRQTGKAQASTRDDDEEAFEDEQDGNSSHSTDNATGENKGRKKPGRKPNPASPAVRKEQNRAAQRAFRDRKERHLQEMETTIKTLKETNEQSVAQSQQLKSTIDTLQSENFYLREVVFSFENALSKTGNAVILQEVKAELYRRHYEKHSTRKIDNPTPPSVTTAAAAGNVSATTSGAPSSSFQLSFIPTRIGGGATASTTNGFDNAANTHSHTSTRPLDEPMTAVLTPAVHTTCRTGSAIPPMPGMNTPTPGSANTVSSWQRSSHLSDLPMFSMNSEILYKAPPMFGQPHFHAPDRRILESAAAPLEYERQNRDSPMEQSQPKSTVDEGGLASTVYSGHVSVFDELQSSLFPPGTLQSIIHTSLATPQEIVNDIPLLDQLHDPRSSPHKDPLIAPSQNTAHFQFDSSTPSSTPSTGASSSPFPDSSSSFLDDDEINEFRMSTPTLGLDDGLKQEVIPSYRLQLEIRVLASAPPAVDPNIDPKIYALPHDSRIDLIPCPKLRAQMILQQNRYHIEELCDLLIAEAKCHGHPLDPHSWELPDAFFDRYGFLLGEEMLRHRNKIWPKKDEPLQEVSRAH</sequence>
<feature type="compositionally biased region" description="Polar residues" evidence="3">
    <location>
        <begin position="54"/>
        <end position="65"/>
    </location>
</feature>
<keyword evidence="6" id="KW-1185">Reference proteome</keyword>